<dbReference type="GO" id="GO:0043565">
    <property type="term" value="F:sequence-specific DNA binding"/>
    <property type="evidence" value="ECO:0007669"/>
    <property type="project" value="InterPro"/>
</dbReference>
<dbReference type="AlphaFoldDB" id="A0A1T5NW71"/>
<dbReference type="Proteomes" id="UP000190166">
    <property type="component" value="Unassembled WGS sequence"/>
</dbReference>
<dbReference type="PROSITE" id="PS01124">
    <property type="entry name" value="HTH_ARAC_FAMILY_2"/>
    <property type="match status" value="1"/>
</dbReference>
<keyword evidence="2" id="KW-0238">DNA-binding</keyword>
<evidence type="ECO:0000259" key="1">
    <source>
        <dbReference type="PROSITE" id="PS01124"/>
    </source>
</evidence>
<dbReference type="Gene3D" id="1.10.10.60">
    <property type="entry name" value="Homeodomain-like"/>
    <property type="match status" value="1"/>
</dbReference>
<dbReference type="InterPro" id="IPR018060">
    <property type="entry name" value="HTH_AraC"/>
</dbReference>
<protein>
    <submittedName>
        <fullName evidence="2">AraC-type DNA-binding protein</fullName>
    </submittedName>
</protein>
<dbReference type="EMBL" id="FUZZ01000002">
    <property type="protein sequence ID" value="SKD04359.1"/>
    <property type="molecule type" value="Genomic_DNA"/>
</dbReference>
<dbReference type="STRING" id="393003.SAMN05660461_2823"/>
<sequence length="335" mass="38304">MKAPSNLPRIPLRIDEDDQDFISIDSLPPEYQHLAMPAAKISFRSDDYVDIISQTIKFGRFTLRTHEVYNKEHAIMLIPYTKIELLALHFMAGGEVVAEITDNGPYMMAKREMTLFKLEPSAHKAPMKPWDNMFSFHINITPEDLAELAMEYPELAAIVKKTGQKGSAPVNAEPYHINLACTDLIDAICNCKFVGKQAEVFMHRCCLELYFNFAAQDKLEDEPMRVFPLYVSEKLEASIKYLINVTNEKFSMAKMAVLLDLGTQELREAFIDSFFMTPEHFHFQRQMIQAYGTVTTSAESLEKVCTSIAMNNVNEFTTLFESYFNCSIPIIRNSQ</sequence>
<dbReference type="GO" id="GO:0003700">
    <property type="term" value="F:DNA-binding transcription factor activity"/>
    <property type="evidence" value="ECO:0007669"/>
    <property type="project" value="InterPro"/>
</dbReference>
<gene>
    <name evidence="2" type="ORF">SAMN05660461_2823</name>
</gene>
<name>A0A1T5NW71_9BACT</name>
<organism evidence="2 3">
    <name type="scientific">Chitinophaga ginsengisegetis</name>
    <dbReference type="NCBI Taxonomy" id="393003"/>
    <lineage>
        <taxon>Bacteria</taxon>
        <taxon>Pseudomonadati</taxon>
        <taxon>Bacteroidota</taxon>
        <taxon>Chitinophagia</taxon>
        <taxon>Chitinophagales</taxon>
        <taxon>Chitinophagaceae</taxon>
        <taxon>Chitinophaga</taxon>
    </lineage>
</organism>
<reference evidence="3" key="1">
    <citation type="submission" date="2017-02" db="EMBL/GenBank/DDBJ databases">
        <authorList>
            <person name="Varghese N."/>
            <person name="Submissions S."/>
        </authorList>
    </citation>
    <scope>NUCLEOTIDE SEQUENCE [LARGE SCALE GENOMIC DNA]</scope>
    <source>
        <strain evidence="3">DSM 18108</strain>
    </source>
</reference>
<dbReference type="RefSeq" id="WP_079470142.1">
    <property type="nucleotide sequence ID" value="NZ_FUZZ01000002.1"/>
</dbReference>
<accession>A0A1T5NW71</accession>
<evidence type="ECO:0000313" key="3">
    <source>
        <dbReference type="Proteomes" id="UP000190166"/>
    </source>
</evidence>
<keyword evidence="3" id="KW-1185">Reference proteome</keyword>
<feature type="domain" description="HTH araC/xylS-type" evidence="1">
    <location>
        <begin position="236"/>
        <end position="334"/>
    </location>
</feature>
<evidence type="ECO:0000313" key="2">
    <source>
        <dbReference type="EMBL" id="SKD04359.1"/>
    </source>
</evidence>
<proteinExistence type="predicted"/>